<dbReference type="CDD" id="cd06261">
    <property type="entry name" value="TM_PBP2"/>
    <property type="match status" value="1"/>
</dbReference>
<proteinExistence type="inferred from homology"/>
<keyword evidence="3" id="KW-1003">Cell membrane</keyword>
<comment type="similarity">
    <text evidence="7">Belongs to the binding-protein-dependent transport system permease family.</text>
</comment>
<evidence type="ECO:0000256" key="5">
    <source>
        <dbReference type="ARBA" id="ARBA00022989"/>
    </source>
</evidence>
<gene>
    <name evidence="9" type="primary">cmpB</name>
    <name evidence="9" type="ORF">Pla52o_18040</name>
</gene>
<evidence type="ECO:0000256" key="4">
    <source>
        <dbReference type="ARBA" id="ARBA00022692"/>
    </source>
</evidence>
<keyword evidence="6 7" id="KW-0472">Membrane</keyword>
<comment type="caution">
    <text evidence="9">The sequence shown here is derived from an EMBL/GenBank/DDBJ whole genome shotgun (WGS) entry which is preliminary data.</text>
</comment>
<keyword evidence="2 7" id="KW-0813">Transport</keyword>
<feature type="transmembrane region" description="Helical" evidence="7">
    <location>
        <begin position="256"/>
        <end position="281"/>
    </location>
</feature>
<keyword evidence="10" id="KW-1185">Reference proteome</keyword>
<evidence type="ECO:0000313" key="9">
    <source>
        <dbReference type="EMBL" id="TWU23881.1"/>
    </source>
</evidence>
<evidence type="ECO:0000256" key="6">
    <source>
        <dbReference type="ARBA" id="ARBA00023136"/>
    </source>
</evidence>
<dbReference type="Gene3D" id="1.10.3720.10">
    <property type="entry name" value="MetI-like"/>
    <property type="match status" value="1"/>
</dbReference>
<dbReference type="AlphaFoldDB" id="A0A5C6CKQ1"/>
<evidence type="ECO:0000256" key="2">
    <source>
        <dbReference type="ARBA" id="ARBA00022448"/>
    </source>
</evidence>
<dbReference type="InterPro" id="IPR000515">
    <property type="entry name" value="MetI-like"/>
</dbReference>
<dbReference type="Pfam" id="PF00528">
    <property type="entry name" value="BPD_transp_1"/>
    <property type="match status" value="1"/>
</dbReference>
<comment type="subcellular location">
    <subcellularLocation>
        <location evidence="1 7">Cell membrane</location>
        <topology evidence="1 7">Multi-pass membrane protein</topology>
    </subcellularLocation>
</comment>
<dbReference type="PROSITE" id="PS50928">
    <property type="entry name" value="ABC_TM1"/>
    <property type="match status" value="1"/>
</dbReference>
<reference evidence="9 10" key="1">
    <citation type="submission" date="2019-02" db="EMBL/GenBank/DDBJ databases">
        <title>Deep-cultivation of Planctomycetes and their phenomic and genomic characterization uncovers novel biology.</title>
        <authorList>
            <person name="Wiegand S."/>
            <person name="Jogler M."/>
            <person name="Boedeker C."/>
            <person name="Pinto D."/>
            <person name="Vollmers J."/>
            <person name="Rivas-Marin E."/>
            <person name="Kohn T."/>
            <person name="Peeters S.H."/>
            <person name="Heuer A."/>
            <person name="Rast P."/>
            <person name="Oberbeckmann S."/>
            <person name="Bunk B."/>
            <person name="Jeske O."/>
            <person name="Meyerdierks A."/>
            <person name="Storesund J.E."/>
            <person name="Kallscheuer N."/>
            <person name="Luecker S."/>
            <person name="Lage O.M."/>
            <person name="Pohl T."/>
            <person name="Merkel B.J."/>
            <person name="Hornburger P."/>
            <person name="Mueller R.-W."/>
            <person name="Bruemmer F."/>
            <person name="Labrenz M."/>
            <person name="Spormann A.M."/>
            <person name="Op Den Camp H."/>
            <person name="Overmann J."/>
            <person name="Amann R."/>
            <person name="Jetten M.S.M."/>
            <person name="Mascher T."/>
            <person name="Medema M.H."/>
            <person name="Devos D.P."/>
            <person name="Kaster A.-K."/>
            <person name="Ovreas L."/>
            <person name="Rohde M."/>
            <person name="Galperin M.Y."/>
            <person name="Jogler C."/>
        </authorList>
    </citation>
    <scope>NUCLEOTIDE SEQUENCE [LARGE SCALE GENOMIC DNA]</scope>
    <source>
        <strain evidence="9 10">Pla52o</strain>
    </source>
</reference>
<name>A0A5C6CKQ1_9BACT</name>
<accession>A0A5C6CKQ1</accession>
<dbReference type="GO" id="GO:0055085">
    <property type="term" value="P:transmembrane transport"/>
    <property type="evidence" value="ECO:0007669"/>
    <property type="project" value="InterPro"/>
</dbReference>
<evidence type="ECO:0000259" key="8">
    <source>
        <dbReference type="PROSITE" id="PS50928"/>
    </source>
</evidence>
<feature type="transmembrane region" description="Helical" evidence="7">
    <location>
        <begin position="302"/>
        <end position="332"/>
    </location>
</feature>
<dbReference type="EMBL" id="SJPT01000003">
    <property type="protein sequence ID" value="TWU23881.1"/>
    <property type="molecule type" value="Genomic_DNA"/>
</dbReference>
<dbReference type="SUPFAM" id="SSF161098">
    <property type="entry name" value="MetI-like"/>
    <property type="match status" value="1"/>
</dbReference>
<feature type="transmembrane region" description="Helical" evidence="7">
    <location>
        <begin position="63"/>
        <end position="81"/>
    </location>
</feature>
<evidence type="ECO:0000313" key="10">
    <source>
        <dbReference type="Proteomes" id="UP000316304"/>
    </source>
</evidence>
<keyword evidence="4 7" id="KW-0812">Transmembrane</keyword>
<evidence type="ECO:0000256" key="1">
    <source>
        <dbReference type="ARBA" id="ARBA00004651"/>
    </source>
</evidence>
<feature type="transmembrane region" description="Helical" evidence="7">
    <location>
        <begin position="189"/>
        <end position="214"/>
    </location>
</feature>
<sequence>MQGRQAVSDIDFKHLTAIERSRMNWRGTALRLCNVAGMPIFEPFVRLAAGEDPKEQFKGIAKFVLLPIVAIALFVGAWSLAAKTVVTESMQLPSPSATWQAGADLFAMHFAQRAEDRVKKDEMLSEAIVFMVQAKSLENQAIAASSSDKETLLANALIYKKKAVQAANYVPSSAPTFIDQIFTSLKTVFFGFAIATLIAVPLGVLCGMSPWFNAALTPAIQMFKPVSPLAWLPLASLVIIWAYSNSQPGETFFEKAFLISAVTVSLCSLWPTLVNTTLGVASVDKDYLNVARVLKLTWSQKLFKIILPASLPLMFAGLRISLGVGWMVLIAADMLAQNPGLGKFVWDEFQNGSSTTYARIAFSVLIIGLIGLVLDRIMICLRNMVSFGNPVAG</sequence>
<evidence type="ECO:0000256" key="7">
    <source>
        <dbReference type="RuleBase" id="RU363032"/>
    </source>
</evidence>
<feature type="transmembrane region" description="Helical" evidence="7">
    <location>
        <begin position="226"/>
        <end position="244"/>
    </location>
</feature>
<evidence type="ECO:0000256" key="3">
    <source>
        <dbReference type="ARBA" id="ARBA00022475"/>
    </source>
</evidence>
<organism evidence="9 10">
    <name type="scientific">Novipirellula galeiformis</name>
    <dbReference type="NCBI Taxonomy" id="2528004"/>
    <lineage>
        <taxon>Bacteria</taxon>
        <taxon>Pseudomonadati</taxon>
        <taxon>Planctomycetota</taxon>
        <taxon>Planctomycetia</taxon>
        <taxon>Pirellulales</taxon>
        <taxon>Pirellulaceae</taxon>
        <taxon>Novipirellula</taxon>
    </lineage>
</organism>
<dbReference type="InterPro" id="IPR035906">
    <property type="entry name" value="MetI-like_sf"/>
</dbReference>
<protein>
    <submittedName>
        <fullName evidence="9">Bicarbonate transport system permease protein CmpB</fullName>
    </submittedName>
</protein>
<dbReference type="GO" id="GO:0005886">
    <property type="term" value="C:plasma membrane"/>
    <property type="evidence" value="ECO:0007669"/>
    <property type="project" value="UniProtKB-SubCell"/>
</dbReference>
<feature type="transmembrane region" description="Helical" evidence="7">
    <location>
        <begin position="356"/>
        <end position="374"/>
    </location>
</feature>
<dbReference type="PANTHER" id="PTHR30151:SF7">
    <property type="entry name" value="NITRATE IMPORT PERMEASE PROTEIN NRTB"/>
    <property type="match status" value="1"/>
</dbReference>
<feature type="domain" description="ABC transmembrane type-1" evidence="8">
    <location>
        <begin position="181"/>
        <end position="378"/>
    </location>
</feature>
<dbReference type="Proteomes" id="UP000316304">
    <property type="component" value="Unassembled WGS sequence"/>
</dbReference>
<dbReference type="PANTHER" id="PTHR30151">
    <property type="entry name" value="ALKANE SULFONATE ABC TRANSPORTER-RELATED, MEMBRANE SUBUNIT"/>
    <property type="match status" value="1"/>
</dbReference>
<keyword evidence="5 7" id="KW-1133">Transmembrane helix</keyword>